<comment type="caution">
    <text evidence="1">The sequence shown here is derived from an EMBL/GenBank/DDBJ whole genome shotgun (WGS) entry which is preliminary data.</text>
</comment>
<keyword evidence="2" id="KW-1185">Reference proteome</keyword>
<evidence type="ECO:0000313" key="1">
    <source>
        <dbReference type="EMBL" id="CAH0492854.1"/>
    </source>
</evidence>
<protein>
    <submittedName>
        <fullName evidence="1">Uncharacterized protein</fullName>
    </submittedName>
</protein>
<evidence type="ECO:0000313" key="2">
    <source>
        <dbReference type="Proteomes" id="UP001157938"/>
    </source>
</evidence>
<gene>
    <name evidence="1" type="ORF">PFR001_LOCUS8030</name>
</gene>
<reference evidence="1 2" key="1">
    <citation type="submission" date="2021-11" db="EMBL/GenBank/DDBJ databases">
        <authorList>
            <person name="Islam A."/>
            <person name="Islam S."/>
            <person name="Flora M.S."/>
            <person name="Rahman M."/>
            <person name="Ziaur R.M."/>
            <person name="Epstein J.H."/>
            <person name="Hassan M."/>
            <person name="Klassen M."/>
            <person name="Woodard K."/>
            <person name="Webb A."/>
            <person name="Webby R.J."/>
            <person name="El Zowalaty M.E."/>
        </authorList>
    </citation>
    <scope>NUCLEOTIDE SEQUENCE [LARGE SCALE GENOMIC DNA]</scope>
    <source>
        <strain evidence="1">Pf1</strain>
    </source>
</reference>
<name>A0ABN8CI78_9STRA</name>
<organism evidence="1 2">
    <name type="scientific">Peronospora farinosa</name>
    <dbReference type="NCBI Taxonomy" id="134698"/>
    <lineage>
        <taxon>Eukaryota</taxon>
        <taxon>Sar</taxon>
        <taxon>Stramenopiles</taxon>
        <taxon>Oomycota</taxon>
        <taxon>Peronosporomycetes</taxon>
        <taxon>Peronosporales</taxon>
        <taxon>Peronosporaceae</taxon>
        <taxon>Peronospora</taxon>
    </lineage>
</organism>
<sequence length="184" mass="21028">MCQAFERAETGGISTRKAHPARWEDYQKFGDNKRRKYMLAARATCSDVMVMALPSLVYEPFTPSTKAHAFVAQLRFFLIYRDIVSDLMADVLFQATRDGHRNAWNVPMTFSLLEETRLDRNNRKLRKYVLVIQSSCFAFSEDSEGYRDGYSSERAAIHFKDSLRGMWAFAIALERGNGAGDTVS</sequence>
<accession>A0ABN8CI78</accession>
<proteinExistence type="predicted"/>
<dbReference type="Proteomes" id="UP001157938">
    <property type="component" value="Unassembled WGS sequence"/>
</dbReference>
<dbReference type="EMBL" id="CAKLBC010001553">
    <property type="protein sequence ID" value="CAH0492854.1"/>
    <property type="molecule type" value="Genomic_DNA"/>
</dbReference>